<proteinExistence type="predicted"/>
<name>A0ABW0LNI0_9BACL</name>
<feature type="domain" description="HTH luxR-type" evidence="4">
    <location>
        <begin position="7"/>
        <end position="73"/>
    </location>
</feature>
<dbReference type="Proteomes" id="UP001596105">
    <property type="component" value="Unassembled WGS sequence"/>
</dbReference>
<reference evidence="6" key="1">
    <citation type="journal article" date="2019" name="Int. J. Syst. Evol. Microbiol.">
        <title>The Global Catalogue of Microorganisms (GCM) 10K type strain sequencing project: providing services to taxonomists for standard genome sequencing and annotation.</title>
        <authorList>
            <consortium name="The Broad Institute Genomics Platform"/>
            <consortium name="The Broad Institute Genome Sequencing Center for Infectious Disease"/>
            <person name="Wu L."/>
            <person name="Ma J."/>
        </authorList>
    </citation>
    <scope>NUCLEOTIDE SEQUENCE [LARGE SCALE GENOMIC DNA]</scope>
    <source>
        <strain evidence="6">CCUG 57113</strain>
    </source>
</reference>
<sequence>MEQIIADAFGPYGLTNREIEVVTLIIVQGYSNKALAEVLHISEKTVKNHVANVFAKLNIGNVRQLMPICLRGFAKGLSA</sequence>
<dbReference type="PROSITE" id="PS50043">
    <property type="entry name" value="HTH_LUXR_2"/>
    <property type="match status" value="1"/>
</dbReference>
<organism evidence="5 6">
    <name type="scientific">Cohnella suwonensis</name>
    <dbReference type="NCBI Taxonomy" id="696072"/>
    <lineage>
        <taxon>Bacteria</taxon>
        <taxon>Bacillati</taxon>
        <taxon>Bacillota</taxon>
        <taxon>Bacilli</taxon>
        <taxon>Bacillales</taxon>
        <taxon>Paenibacillaceae</taxon>
        <taxon>Cohnella</taxon>
    </lineage>
</organism>
<dbReference type="Gene3D" id="1.10.10.10">
    <property type="entry name" value="Winged helix-like DNA-binding domain superfamily/Winged helix DNA-binding domain"/>
    <property type="match status" value="1"/>
</dbReference>
<protein>
    <submittedName>
        <fullName evidence="5">Response regulator transcription factor</fullName>
    </submittedName>
</protein>
<dbReference type="SMART" id="SM00421">
    <property type="entry name" value="HTH_LUXR"/>
    <property type="match status" value="1"/>
</dbReference>
<evidence type="ECO:0000259" key="4">
    <source>
        <dbReference type="PROSITE" id="PS50043"/>
    </source>
</evidence>
<evidence type="ECO:0000256" key="2">
    <source>
        <dbReference type="ARBA" id="ARBA00023125"/>
    </source>
</evidence>
<dbReference type="CDD" id="cd06170">
    <property type="entry name" value="LuxR_C_like"/>
    <property type="match status" value="1"/>
</dbReference>
<dbReference type="EMBL" id="JBHSMH010000004">
    <property type="protein sequence ID" value="MFC5467450.1"/>
    <property type="molecule type" value="Genomic_DNA"/>
</dbReference>
<keyword evidence="6" id="KW-1185">Reference proteome</keyword>
<dbReference type="PANTHER" id="PTHR44688:SF16">
    <property type="entry name" value="DNA-BINDING TRANSCRIPTIONAL ACTIVATOR DEVR_DOSR"/>
    <property type="match status" value="1"/>
</dbReference>
<dbReference type="InterPro" id="IPR000792">
    <property type="entry name" value="Tscrpt_reg_LuxR_C"/>
</dbReference>
<dbReference type="InterPro" id="IPR016032">
    <property type="entry name" value="Sig_transdc_resp-reg_C-effctor"/>
</dbReference>
<comment type="caution">
    <text evidence="5">The sequence shown here is derived from an EMBL/GenBank/DDBJ whole genome shotgun (WGS) entry which is preliminary data.</text>
</comment>
<keyword evidence="3" id="KW-0804">Transcription</keyword>
<dbReference type="SUPFAM" id="SSF46894">
    <property type="entry name" value="C-terminal effector domain of the bipartite response regulators"/>
    <property type="match status" value="1"/>
</dbReference>
<dbReference type="PANTHER" id="PTHR44688">
    <property type="entry name" value="DNA-BINDING TRANSCRIPTIONAL ACTIVATOR DEVR_DOSR"/>
    <property type="match status" value="1"/>
</dbReference>
<dbReference type="Pfam" id="PF00196">
    <property type="entry name" value="GerE"/>
    <property type="match status" value="1"/>
</dbReference>
<keyword evidence="1" id="KW-0805">Transcription regulation</keyword>
<accession>A0ABW0LNI0</accession>
<evidence type="ECO:0000256" key="3">
    <source>
        <dbReference type="ARBA" id="ARBA00023163"/>
    </source>
</evidence>
<evidence type="ECO:0000313" key="5">
    <source>
        <dbReference type="EMBL" id="MFC5467450.1"/>
    </source>
</evidence>
<dbReference type="RefSeq" id="WP_209747192.1">
    <property type="nucleotide sequence ID" value="NZ_JBHSMH010000004.1"/>
</dbReference>
<gene>
    <name evidence="5" type="ORF">ACFPPD_01885</name>
</gene>
<evidence type="ECO:0000313" key="6">
    <source>
        <dbReference type="Proteomes" id="UP001596105"/>
    </source>
</evidence>
<keyword evidence="2" id="KW-0238">DNA-binding</keyword>
<evidence type="ECO:0000256" key="1">
    <source>
        <dbReference type="ARBA" id="ARBA00023015"/>
    </source>
</evidence>
<dbReference type="InterPro" id="IPR036388">
    <property type="entry name" value="WH-like_DNA-bd_sf"/>
</dbReference>